<feature type="transmembrane region" description="Helical" evidence="7">
    <location>
        <begin position="395"/>
        <end position="413"/>
    </location>
</feature>
<evidence type="ECO:0000256" key="3">
    <source>
        <dbReference type="ARBA" id="ARBA00022692"/>
    </source>
</evidence>
<gene>
    <name evidence="9" type="primary">LOC109710724</name>
</gene>
<accession>A0A6P5EZY6</accession>
<keyword evidence="3 7" id="KW-0812">Transmembrane</keyword>
<feature type="transmembrane region" description="Helical" evidence="7">
    <location>
        <begin position="464"/>
        <end position="485"/>
    </location>
</feature>
<dbReference type="NCBIfam" id="TIGR00861">
    <property type="entry name" value="MIP"/>
    <property type="match status" value="2"/>
</dbReference>
<organism evidence="8 9">
    <name type="scientific">Ananas comosus</name>
    <name type="common">Pineapple</name>
    <name type="synonym">Ananas ananas</name>
    <dbReference type="NCBI Taxonomy" id="4615"/>
    <lineage>
        <taxon>Eukaryota</taxon>
        <taxon>Viridiplantae</taxon>
        <taxon>Streptophyta</taxon>
        <taxon>Embryophyta</taxon>
        <taxon>Tracheophyta</taxon>
        <taxon>Spermatophyta</taxon>
        <taxon>Magnoliopsida</taxon>
        <taxon>Liliopsida</taxon>
        <taxon>Poales</taxon>
        <taxon>Bromeliaceae</taxon>
        <taxon>Bromelioideae</taxon>
        <taxon>Ananas</taxon>
    </lineage>
</organism>
<evidence type="ECO:0000256" key="4">
    <source>
        <dbReference type="ARBA" id="ARBA00022737"/>
    </source>
</evidence>
<feature type="transmembrane region" description="Helical" evidence="7">
    <location>
        <begin position="306"/>
        <end position="326"/>
    </location>
</feature>
<dbReference type="PROSITE" id="PS00221">
    <property type="entry name" value="MIP"/>
    <property type="match status" value="2"/>
</dbReference>
<keyword evidence="8" id="KW-1185">Reference proteome</keyword>
<dbReference type="Proteomes" id="UP000515123">
    <property type="component" value="Linkage group 5"/>
</dbReference>
<proteinExistence type="predicted"/>
<dbReference type="RefSeq" id="XP_020089052.1">
    <property type="nucleotide sequence ID" value="XM_020233463.1"/>
</dbReference>
<dbReference type="AlphaFoldDB" id="A0A6P5EZY6"/>
<keyword evidence="5 7" id="KW-1133">Transmembrane helix</keyword>
<dbReference type="InterPro" id="IPR023271">
    <property type="entry name" value="Aquaporin-like"/>
</dbReference>
<evidence type="ECO:0000313" key="9">
    <source>
        <dbReference type="RefSeq" id="XP_020089052.1"/>
    </source>
</evidence>
<dbReference type="GO" id="GO:0015267">
    <property type="term" value="F:channel activity"/>
    <property type="evidence" value="ECO:0007669"/>
    <property type="project" value="InterPro"/>
</dbReference>
<feature type="transmembrane region" description="Helical" evidence="7">
    <location>
        <begin position="279"/>
        <end position="300"/>
    </location>
</feature>
<reference evidence="8" key="1">
    <citation type="journal article" date="2015" name="Nat. Genet.">
        <title>The pineapple genome and the evolution of CAM photosynthesis.</title>
        <authorList>
            <person name="Ming R."/>
            <person name="VanBuren R."/>
            <person name="Wai C.M."/>
            <person name="Tang H."/>
            <person name="Schatz M.C."/>
            <person name="Bowers J.E."/>
            <person name="Lyons E."/>
            <person name="Wang M.L."/>
            <person name="Chen J."/>
            <person name="Biggers E."/>
            <person name="Zhang J."/>
            <person name="Huang L."/>
            <person name="Zhang L."/>
            <person name="Miao W."/>
            <person name="Zhang J."/>
            <person name="Ye Z."/>
            <person name="Miao C."/>
            <person name="Lin Z."/>
            <person name="Wang H."/>
            <person name="Zhou H."/>
            <person name="Yim W.C."/>
            <person name="Priest H.D."/>
            <person name="Zheng C."/>
            <person name="Woodhouse M."/>
            <person name="Edger P.P."/>
            <person name="Guyot R."/>
            <person name="Guo H.B."/>
            <person name="Guo H."/>
            <person name="Zheng G."/>
            <person name="Singh R."/>
            <person name="Sharma A."/>
            <person name="Min X."/>
            <person name="Zheng Y."/>
            <person name="Lee H."/>
            <person name="Gurtowski J."/>
            <person name="Sedlazeck F.J."/>
            <person name="Harkess A."/>
            <person name="McKain M.R."/>
            <person name="Liao Z."/>
            <person name="Fang J."/>
            <person name="Liu J."/>
            <person name="Zhang X."/>
            <person name="Zhang Q."/>
            <person name="Hu W."/>
            <person name="Qin Y."/>
            <person name="Wang K."/>
            <person name="Chen L.Y."/>
            <person name="Shirley N."/>
            <person name="Lin Y.R."/>
            <person name="Liu L.Y."/>
            <person name="Hernandez A.G."/>
            <person name="Wright C.L."/>
            <person name="Bulone V."/>
            <person name="Tuskan G.A."/>
            <person name="Heath K."/>
            <person name="Zee F."/>
            <person name="Moore P.H."/>
            <person name="Sunkar R."/>
            <person name="Leebens-Mack J.H."/>
            <person name="Mockler T."/>
            <person name="Bennetzen J.L."/>
            <person name="Freeling M."/>
            <person name="Sankoff D."/>
            <person name="Paterson A.H."/>
            <person name="Zhu X."/>
            <person name="Yang X."/>
            <person name="Smith J.A."/>
            <person name="Cushman J.C."/>
            <person name="Paull R.E."/>
            <person name="Yu Q."/>
        </authorList>
    </citation>
    <scope>NUCLEOTIDE SEQUENCE [LARGE SCALE GENOMIC DNA]</scope>
    <source>
        <strain evidence="8">cv. F153</strain>
    </source>
</reference>
<sequence length="511" mass="54285">MEDRNDSISTKNSSFCSVTIVNIAQKLIAEIFGMFVIIVIGCGSVVVNKMYGAVTFLGICITWGLVVMVMVYSLGHISGAHFNPAVTLTFAALGRFPLKQVPLYILSQLVGATLGSWVLFLLLSPGPEHFYGTTPIASDRQSLFLEIIISFLLMFVISAVSTDARAIRELAGIVVGSAVVMLSVLAGLISGASMNPARSIGPAIVMHNYKSLWIYIFAPVIGMLAGGFTYNFFGTMMASRSDRIEEDTISKMEEGGGSSVGIEGSRVCSPTVVACIQRLIAEAVGTFFIIFIGCGSIVGNKIYTTVTFPGICIAWGLVVMAMIYTVGHISGAHFNPAVTITFTALRTFPVKEAPLYIVAQLVGATFGSGVLYLLLKPKPEQFYGTTPVGSDIQSFVLEIIISFLLMFVISGASADTRAIGELGGLAVGATILIACLAAGPISGASMNPARSIGPAIVMHNYKALWAYIFGPVIGMLAGGFTYKLIKFTDKPSQNVTKNSPFLKNINSSNDD</sequence>
<keyword evidence="6 7" id="KW-0472">Membrane</keyword>
<dbReference type="GO" id="GO:0016020">
    <property type="term" value="C:membrane"/>
    <property type="evidence" value="ECO:0007669"/>
    <property type="project" value="UniProtKB-SubCell"/>
</dbReference>
<evidence type="ECO:0000256" key="6">
    <source>
        <dbReference type="ARBA" id="ARBA00023136"/>
    </source>
</evidence>
<comment type="subcellular location">
    <subcellularLocation>
        <location evidence="1">Membrane</location>
        <topology evidence="1">Multi-pass membrane protein</topology>
    </subcellularLocation>
</comment>
<feature type="transmembrane region" description="Helical" evidence="7">
    <location>
        <begin position="173"/>
        <end position="192"/>
    </location>
</feature>
<feature type="transmembrane region" description="Helical" evidence="7">
    <location>
        <begin position="103"/>
        <end position="123"/>
    </location>
</feature>
<evidence type="ECO:0000313" key="8">
    <source>
        <dbReference type="Proteomes" id="UP000515123"/>
    </source>
</evidence>
<dbReference type="Gene3D" id="1.20.1080.10">
    <property type="entry name" value="Glycerol uptake facilitator protein"/>
    <property type="match status" value="2"/>
</dbReference>
<dbReference type="CDD" id="cd00333">
    <property type="entry name" value="MIP"/>
    <property type="match status" value="2"/>
</dbReference>
<dbReference type="Pfam" id="PF00230">
    <property type="entry name" value="MIP"/>
    <property type="match status" value="2"/>
</dbReference>
<dbReference type="SUPFAM" id="SSF81338">
    <property type="entry name" value="Aquaporin-like"/>
    <property type="match status" value="2"/>
</dbReference>
<reference evidence="9" key="2">
    <citation type="submission" date="2025-08" db="UniProtKB">
        <authorList>
            <consortium name="RefSeq"/>
        </authorList>
    </citation>
    <scope>IDENTIFICATION</scope>
    <source>
        <tissue evidence="9">Leaf</tissue>
    </source>
</reference>
<feature type="transmembrane region" description="Helical" evidence="7">
    <location>
        <begin position="355"/>
        <end position="375"/>
    </location>
</feature>
<dbReference type="GeneID" id="109710724"/>
<dbReference type="PRINTS" id="PR00783">
    <property type="entry name" value="MINTRINSICP"/>
</dbReference>
<protein>
    <submittedName>
        <fullName evidence="9">Probable aquaporin NIP-type</fullName>
    </submittedName>
</protein>
<name>A0A6P5EZY6_ANACO</name>
<evidence type="ECO:0000256" key="7">
    <source>
        <dbReference type="SAM" id="Phobius"/>
    </source>
</evidence>
<feature type="transmembrane region" description="Helical" evidence="7">
    <location>
        <begin position="53"/>
        <end position="74"/>
    </location>
</feature>
<feature type="transmembrane region" description="Helical" evidence="7">
    <location>
        <begin position="143"/>
        <end position="161"/>
    </location>
</feature>
<evidence type="ECO:0000256" key="1">
    <source>
        <dbReference type="ARBA" id="ARBA00004141"/>
    </source>
</evidence>
<dbReference type="PANTHER" id="PTHR45724">
    <property type="entry name" value="AQUAPORIN NIP2-1"/>
    <property type="match status" value="1"/>
</dbReference>
<keyword evidence="2" id="KW-0813">Transport</keyword>
<feature type="transmembrane region" description="Helical" evidence="7">
    <location>
        <begin position="212"/>
        <end position="233"/>
    </location>
</feature>
<dbReference type="InterPro" id="IPR000425">
    <property type="entry name" value="MIP"/>
</dbReference>
<dbReference type="InterPro" id="IPR034294">
    <property type="entry name" value="Aquaporin_transptr"/>
</dbReference>
<dbReference type="InterPro" id="IPR022357">
    <property type="entry name" value="MIP_CS"/>
</dbReference>
<feature type="transmembrane region" description="Helical" evidence="7">
    <location>
        <begin position="425"/>
        <end position="444"/>
    </location>
</feature>
<evidence type="ECO:0000256" key="5">
    <source>
        <dbReference type="ARBA" id="ARBA00022989"/>
    </source>
</evidence>
<evidence type="ECO:0000256" key="2">
    <source>
        <dbReference type="ARBA" id="ARBA00022448"/>
    </source>
</evidence>
<dbReference type="OrthoDB" id="3222at2759"/>
<feature type="transmembrane region" description="Helical" evidence="7">
    <location>
        <begin position="27"/>
        <end position="47"/>
    </location>
</feature>
<keyword evidence="4" id="KW-0677">Repeat</keyword>
<dbReference type="PANTHER" id="PTHR45724:SF23">
    <property type="entry name" value="AQUAPORIN NIP4-1-RELATED"/>
    <property type="match status" value="1"/>
</dbReference>